<dbReference type="Proteomes" id="UP000076268">
    <property type="component" value="Unassembled WGS sequence"/>
</dbReference>
<protein>
    <submittedName>
        <fullName evidence="5">MarR family transcriptional regulator</fullName>
    </submittedName>
</protein>
<accession>A0A154BM24</accession>
<proteinExistence type="predicted"/>
<reference evidence="5 6" key="1">
    <citation type="submission" date="2016-02" db="EMBL/GenBank/DDBJ databases">
        <title>Anaerosporomusa subterraneum gen. nov., sp. nov., a spore-forming obligate anaerobe isolated from saprolite.</title>
        <authorList>
            <person name="Choi J.K."/>
            <person name="Shah M."/>
            <person name="Yee N."/>
        </authorList>
    </citation>
    <scope>NUCLEOTIDE SEQUENCE [LARGE SCALE GENOMIC DNA]</scope>
    <source>
        <strain evidence="5 6">RU4</strain>
    </source>
</reference>
<evidence type="ECO:0000256" key="3">
    <source>
        <dbReference type="ARBA" id="ARBA00023163"/>
    </source>
</evidence>
<dbReference type="STRING" id="1794912.AXX12_15410"/>
<feature type="domain" description="HTH marR-type" evidence="4">
    <location>
        <begin position="10"/>
        <end position="142"/>
    </location>
</feature>
<evidence type="ECO:0000313" key="5">
    <source>
        <dbReference type="EMBL" id="KYZ74965.1"/>
    </source>
</evidence>
<dbReference type="GO" id="GO:0003677">
    <property type="term" value="F:DNA binding"/>
    <property type="evidence" value="ECO:0007669"/>
    <property type="project" value="UniProtKB-KW"/>
</dbReference>
<keyword evidence="3" id="KW-0804">Transcription</keyword>
<evidence type="ECO:0000256" key="2">
    <source>
        <dbReference type="ARBA" id="ARBA00023125"/>
    </source>
</evidence>
<dbReference type="PANTHER" id="PTHR42756:SF2">
    <property type="entry name" value="MARR FAMILY REGULATORY PROTEIN"/>
    <property type="match status" value="1"/>
</dbReference>
<keyword evidence="6" id="KW-1185">Reference proteome</keyword>
<evidence type="ECO:0000256" key="1">
    <source>
        <dbReference type="ARBA" id="ARBA00023015"/>
    </source>
</evidence>
<dbReference type="InterPro" id="IPR036390">
    <property type="entry name" value="WH_DNA-bd_sf"/>
</dbReference>
<comment type="caution">
    <text evidence="5">The sequence shown here is derived from an EMBL/GenBank/DDBJ whole genome shotgun (WGS) entry which is preliminary data.</text>
</comment>
<dbReference type="InterPro" id="IPR000835">
    <property type="entry name" value="HTH_MarR-typ"/>
</dbReference>
<dbReference type="Gene3D" id="1.10.10.10">
    <property type="entry name" value="Winged helix-like DNA-binding domain superfamily/Winged helix DNA-binding domain"/>
    <property type="match status" value="1"/>
</dbReference>
<keyword evidence="2" id="KW-0238">DNA-binding</keyword>
<name>A0A154BM24_ANASB</name>
<dbReference type="InterPro" id="IPR036388">
    <property type="entry name" value="WH-like_DNA-bd_sf"/>
</dbReference>
<keyword evidence="1" id="KW-0805">Transcription regulation</keyword>
<dbReference type="EMBL" id="LSGP01000026">
    <property type="protein sequence ID" value="KYZ74965.1"/>
    <property type="molecule type" value="Genomic_DNA"/>
</dbReference>
<sequence length="154" mass="18221">MWRCFLSVLQNEILREVGAVARSIHSISDIKFRKLNLQKGQFIFLTRICENPGINLIDLSNMLRVDKTTTTKTIQKLVEEGYVLRERSLADKRMWHLFPSDTALKTYRFVIDEENRCIEVCFSNFSSDERAEAYRLLKKMRENIEAEWKIVKKT</sequence>
<dbReference type="PANTHER" id="PTHR42756">
    <property type="entry name" value="TRANSCRIPTIONAL REGULATOR, MARR"/>
    <property type="match status" value="1"/>
</dbReference>
<gene>
    <name evidence="5" type="ORF">AXX12_15410</name>
</gene>
<evidence type="ECO:0000259" key="4">
    <source>
        <dbReference type="PROSITE" id="PS50995"/>
    </source>
</evidence>
<dbReference type="GO" id="GO:0003700">
    <property type="term" value="F:DNA-binding transcription factor activity"/>
    <property type="evidence" value="ECO:0007669"/>
    <property type="project" value="InterPro"/>
</dbReference>
<dbReference type="Pfam" id="PF01047">
    <property type="entry name" value="MarR"/>
    <property type="match status" value="1"/>
</dbReference>
<dbReference type="SMART" id="SM00347">
    <property type="entry name" value="HTH_MARR"/>
    <property type="match status" value="1"/>
</dbReference>
<organism evidence="5 6">
    <name type="scientific">Anaerosporomusa subterranea</name>
    <dbReference type="NCBI Taxonomy" id="1794912"/>
    <lineage>
        <taxon>Bacteria</taxon>
        <taxon>Bacillati</taxon>
        <taxon>Bacillota</taxon>
        <taxon>Negativicutes</taxon>
        <taxon>Acetonemataceae</taxon>
        <taxon>Anaerosporomusa</taxon>
    </lineage>
</organism>
<dbReference type="PRINTS" id="PR00598">
    <property type="entry name" value="HTHMARR"/>
</dbReference>
<dbReference type="SUPFAM" id="SSF46785">
    <property type="entry name" value="Winged helix' DNA-binding domain"/>
    <property type="match status" value="1"/>
</dbReference>
<dbReference type="AlphaFoldDB" id="A0A154BM24"/>
<dbReference type="OrthoDB" id="9808725at2"/>
<dbReference type="PROSITE" id="PS50995">
    <property type="entry name" value="HTH_MARR_2"/>
    <property type="match status" value="1"/>
</dbReference>
<evidence type="ECO:0000313" key="6">
    <source>
        <dbReference type="Proteomes" id="UP000076268"/>
    </source>
</evidence>